<dbReference type="PIRSF" id="PIRSF000977">
    <property type="entry name" value="Exodeoxyribonuclease_I"/>
    <property type="match status" value="1"/>
</dbReference>
<dbReference type="InterPro" id="IPR013520">
    <property type="entry name" value="Ribonucl_H"/>
</dbReference>
<dbReference type="Pfam" id="PF26016">
    <property type="entry name" value="ExoI_C"/>
    <property type="match status" value="1"/>
</dbReference>
<evidence type="ECO:0000256" key="2">
    <source>
        <dbReference type="ARBA" id="ARBA00001946"/>
    </source>
</evidence>
<gene>
    <name evidence="17" type="primary">sbcB</name>
    <name evidence="17" type="ORF">NP590_07310</name>
</gene>
<dbReference type="PANTHER" id="PTHR11046:SF11">
    <property type="entry name" value="EXODEOXYRIBONUCLEASE I"/>
    <property type="match status" value="1"/>
</dbReference>
<dbReference type="Pfam" id="PF00929">
    <property type="entry name" value="RNase_T"/>
    <property type="match status" value="1"/>
</dbReference>
<dbReference type="InterPro" id="IPR034747">
    <property type="entry name" value="EXOI_SH3"/>
</dbReference>
<dbReference type="EMBL" id="JANIBJ010000011">
    <property type="protein sequence ID" value="MCQ8103906.1"/>
    <property type="molecule type" value="Genomic_DNA"/>
</dbReference>
<protein>
    <recommendedName>
        <fullName evidence="4 14">Exodeoxyribonuclease I</fullName>
        <ecNumber evidence="3 14">3.1.11.1</ecNumber>
    </recommendedName>
</protein>
<dbReference type="RefSeq" id="WP_256601656.1">
    <property type="nucleotide sequence ID" value="NZ_JANIBJ010000011.1"/>
</dbReference>
<dbReference type="SUPFAM" id="SSF53098">
    <property type="entry name" value="Ribonuclease H-like"/>
    <property type="match status" value="1"/>
</dbReference>
<comment type="cofactor">
    <cofactor evidence="2">
        <name>Mg(2+)</name>
        <dbReference type="ChEBI" id="CHEBI:18420"/>
    </cofactor>
</comment>
<dbReference type="SMART" id="SM00479">
    <property type="entry name" value="EXOIII"/>
    <property type="match status" value="1"/>
</dbReference>
<dbReference type="PROSITE" id="PS51784">
    <property type="entry name" value="EXOI_SH3"/>
    <property type="match status" value="1"/>
</dbReference>
<dbReference type="NCBIfam" id="NF008746">
    <property type="entry name" value="PRK11779.1"/>
    <property type="match status" value="1"/>
</dbReference>
<keyword evidence="12 14" id="KW-0234">DNA repair</keyword>
<dbReference type="PANTHER" id="PTHR11046">
    <property type="entry name" value="OLIGORIBONUCLEASE, MITOCHONDRIAL"/>
    <property type="match status" value="1"/>
</dbReference>
<evidence type="ECO:0000313" key="18">
    <source>
        <dbReference type="Proteomes" id="UP001524499"/>
    </source>
</evidence>
<sequence>MSAASFYWHDYETFGTDPQRDRACQFAGVRTDTDFNIIGEPLMVYCKTADDYLPNPEACLITGITPQLATEKGVCEAEFIGMIHAQLAQAGTCGIGYNSIRFDDEVTRNLLYRNFYDPYAREWQNGNSRWDLIDIARAARALRPDGINWPLNADGVASFRLEELTLANDIAHQSAHDALSDVYATIALARLIKQKQPKLYAYLYANRHKQTALGLLDLGRFKPLVHVSGRFPASKNCLAVVLPLYPHPRNGNEVIVYDLSVDPEALLALCAEEIQQRLFTASQDLPENVERIALKTVHINKSPVLAPLSVIRPVDEQRLGLDLDRCRQNLTRIQAAAGPALEQKLAAVFSRAYADTPADPDLMIYSGGFFSPRDKAAMQKIRQTPAGKLANIAVDFDDARLPEMLFRYRGRNYPDSLSEADGERWRQFCRQRLLEADSAGGLARFREDLRRLQSLPNLNQPLLAQLEQFACAKQLRL</sequence>
<keyword evidence="5 14" id="KW-0540">Nuclease</keyword>
<dbReference type="Gene3D" id="1.20.1280.70">
    <property type="entry name" value="Exonuclease ExoI, domain 3"/>
    <property type="match status" value="1"/>
</dbReference>
<keyword evidence="7 14" id="KW-0227">DNA damage</keyword>
<evidence type="ECO:0000256" key="8">
    <source>
        <dbReference type="ARBA" id="ARBA00022801"/>
    </source>
</evidence>
<keyword evidence="18" id="KW-1185">Reference proteome</keyword>
<feature type="domain" description="ExoI SH3-like" evidence="15">
    <location>
        <begin position="197"/>
        <end position="353"/>
    </location>
</feature>
<comment type="subunit">
    <text evidence="13">Monomer. Interacts with ssb (via C-terminus); this interaction stimulates the exonuclease activity by recruiting the enzyme to its substrate.</text>
</comment>
<comment type="caution">
    <text evidence="17">The sequence shown here is derived from an EMBL/GenBank/DDBJ whole genome shotgun (WGS) entry which is preliminary data.</text>
</comment>
<evidence type="ECO:0000256" key="1">
    <source>
        <dbReference type="ARBA" id="ARBA00000563"/>
    </source>
</evidence>
<dbReference type="InterPro" id="IPR058561">
    <property type="entry name" value="Exonuc_1_C"/>
</dbReference>
<dbReference type="InterPro" id="IPR013620">
    <property type="entry name" value="Exonuc_1_SH3"/>
</dbReference>
<keyword evidence="6" id="KW-0479">Metal-binding</keyword>
<comment type="catalytic activity">
    <reaction evidence="1 14">
        <text>Exonucleolytic cleavage in the 3'- to 5'-direction to yield nucleoside 5'-phosphates.</text>
        <dbReference type="EC" id="3.1.11.1"/>
    </reaction>
</comment>
<evidence type="ECO:0000256" key="10">
    <source>
        <dbReference type="ARBA" id="ARBA00022842"/>
    </source>
</evidence>
<dbReference type="Gene3D" id="3.30.420.10">
    <property type="entry name" value="Ribonuclease H-like superfamily/Ribonuclease H"/>
    <property type="match status" value="1"/>
</dbReference>
<keyword evidence="11" id="KW-0238">DNA-binding</keyword>
<dbReference type="Gene3D" id="3.30.1520.20">
    <property type="entry name" value="Exonuclease ExoI, domain 2"/>
    <property type="match status" value="1"/>
</dbReference>
<name>A0ABT1TF77_9GAMM</name>
<dbReference type="GO" id="GO:0008310">
    <property type="term" value="F:single-stranded DNA 3'-5' DNA exonuclease activity"/>
    <property type="evidence" value="ECO:0007669"/>
    <property type="project" value="UniProtKB-EC"/>
</dbReference>
<dbReference type="Proteomes" id="UP001524499">
    <property type="component" value="Unassembled WGS sequence"/>
</dbReference>
<keyword evidence="9 14" id="KW-0269">Exonuclease</keyword>
<organism evidence="17 18">
    <name type="scientific">Methylomonas subterranea</name>
    <dbReference type="NCBI Taxonomy" id="2952225"/>
    <lineage>
        <taxon>Bacteria</taxon>
        <taxon>Pseudomonadati</taxon>
        <taxon>Pseudomonadota</taxon>
        <taxon>Gammaproteobacteria</taxon>
        <taxon>Methylococcales</taxon>
        <taxon>Methylococcaceae</taxon>
        <taxon>Methylomonas</taxon>
    </lineage>
</organism>
<dbReference type="InterPro" id="IPR038649">
    <property type="entry name" value="EXOI_SH3_sf"/>
</dbReference>
<evidence type="ECO:0000256" key="11">
    <source>
        <dbReference type="ARBA" id="ARBA00023125"/>
    </source>
</evidence>
<evidence type="ECO:0000256" key="12">
    <source>
        <dbReference type="ARBA" id="ARBA00023204"/>
    </source>
</evidence>
<evidence type="ECO:0000256" key="13">
    <source>
        <dbReference type="ARBA" id="ARBA00046792"/>
    </source>
</evidence>
<evidence type="ECO:0000256" key="7">
    <source>
        <dbReference type="ARBA" id="ARBA00022763"/>
    </source>
</evidence>
<dbReference type="CDD" id="cd06138">
    <property type="entry name" value="ExoI_N"/>
    <property type="match status" value="1"/>
</dbReference>
<dbReference type="InterPro" id="IPR023607">
    <property type="entry name" value="Exodeoxyribonuclease_I"/>
</dbReference>
<evidence type="ECO:0000256" key="6">
    <source>
        <dbReference type="ARBA" id="ARBA00022723"/>
    </source>
</evidence>
<dbReference type="InterPro" id="IPR022894">
    <property type="entry name" value="Oligoribonuclease"/>
</dbReference>
<dbReference type="EC" id="3.1.11.1" evidence="3 14"/>
<evidence type="ECO:0000256" key="14">
    <source>
        <dbReference type="PIRNR" id="PIRNR000977"/>
    </source>
</evidence>
<evidence type="ECO:0000256" key="3">
    <source>
        <dbReference type="ARBA" id="ARBA00012108"/>
    </source>
</evidence>
<dbReference type="InterPro" id="IPR036397">
    <property type="entry name" value="RNaseH_sf"/>
</dbReference>
<dbReference type="InterPro" id="IPR012337">
    <property type="entry name" value="RNaseH-like_sf"/>
</dbReference>
<evidence type="ECO:0000256" key="5">
    <source>
        <dbReference type="ARBA" id="ARBA00022722"/>
    </source>
</evidence>
<dbReference type="PROSITE" id="PS51785">
    <property type="entry name" value="EXOI_C"/>
    <property type="match status" value="1"/>
</dbReference>
<evidence type="ECO:0000256" key="9">
    <source>
        <dbReference type="ARBA" id="ARBA00022839"/>
    </source>
</evidence>
<keyword evidence="10" id="KW-0460">Magnesium</keyword>
<evidence type="ECO:0000259" key="15">
    <source>
        <dbReference type="PROSITE" id="PS51784"/>
    </source>
</evidence>
<accession>A0ABT1TF77</accession>
<feature type="domain" description="ExoI C-terminal" evidence="16">
    <location>
        <begin position="356"/>
        <end position="477"/>
    </location>
</feature>
<keyword evidence="8 14" id="KW-0378">Hydrolase</keyword>
<proteinExistence type="predicted"/>
<evidence type="ECO:0000259" key="16">
    <source>
        <dbReference type="PROSITE" id="PS51785"/>
    </source>
</evidence>
<dbReference type="Pfam" id="PF08411">
    <property type="entry name" value="ExoI_SH3"/>
    <property type="match status" value="1"/>
</dbReference>
<evidence type="ECO:0000256" key="4">
    <source>
        <dbReference type="ARBA" id="ARBA00019900"/>
    </source>
</evidence>
<evidence type="ECO:0000313" key="17">
    <source>
        <dbReference type="EMBL" id="MCQ8103906.1"/>
    </source>
</evidence>
<reference evidence="17 18" key="1">
    <citation type="submission" date="2022-07" db="EMBL/GenBank/DDBJ databases">
        <title>Methylomonas rivi sp. nov., Methylomonas rosea sp. nov., Methylomonas aureus sp. nov. and Methylomonas subterranea sp. nov., four novel methanotrophs isolated from a freshwater creek and the deep terrestrial subsurface.</title>
        <authorList>
            <person name="Abin C."/>
            <person name="Sankaranarayanan K."/>
            <person name="Garner C."/>
            <person name="Sindelar R."/>
            <person name="Kotary K."/>
            <person name="Garner R."/>
            <person name="Barclay S."/>
            <person name="Lawson P."/>
            <person name="Krumholz L."/>
        </authorList>
    </citation>
    <scope>NUCLEOTIDE SEQUENCE [LARGE SCALE GENOMIC DNA]</scope>
    <source>
        <strain evidence="17 18">SURF-2</strain>
    </source>
</reference>